<proteinExistence type="predicted"/>
<protein>
    <recommendedName>
        <fullName evidence="3">EF-hand domain-containing protein</fullName>
    </recommendedName>
</protein>
<keyword evidence="2" id="KW-1133">Transmembrane helix</keyword>
<reference evidence="5" key="1">
    <citation type="journal article" date="2015" name="PLoS Genet.">
        <title>Genome Sequence and Transcriptome Analyses of Chrysochromulina tobin: Metabolic Tools for Enhanced Algal Fitness in the Prominent Order Prymnesiales (Haptophyceae).</title>
        <authorList>
            <person name="Hovde B.T."/>
            <person name="Deodato C.R."/>
            <person name="Hunsperger H.M."/>
            <person name="Ryken S.A."/>
            <person name="Yost W."/>
            <person name="Jha R.K."/>
            <person name="Patterson J."/>
            <person name="Monnat R.J. Jr."/>
            <person name="Barlow S.B."/>
            <person name="Starkenburg S.R."/>
            <person name="Cattolico R.A."/>
        </authorList>
    </citation>
    <scope>NUCLEOTIDE SEQUENCE</scope>
    <source>
        <strain evidence="5">CCMP291</strain>
    </source>
</reference>
<dbReference type="SUPFAM" id="SSF47473">
    <property type="entry name" value="EF-hand"/>
    <property type="match status" value="1"/>
</dbReference>
<dbReference type="GO" id="GO:0005509">
    <property type="term" value="F:calcium ion binding"/>
    <property type="evidence" value="ECO:0007669"/>
    <property type="project" value="InterPro"/>
</dbReference>
<dbReference type="Gene3D" id="1.10.238.10">
    <property type="entry name" value="EF-hand"/>
    <property type="match status" value="1"/>
</dbReference>
<dbReference type="PROSITE" id="PS50222">
    <property type="entry name" value="EF_HAND_2"/>
    <property type="match status" value="1"/>
</dbReference>
<evidence type="ECO:0000313" key="5">
    <source>
        <dbReference type="Proteomes" id="UP000037460"/>
    </source>
</evidence>
<name>A0A0M0K4S2_9EUKA</name>
<evidence type="ECO:0000256" key="1">
    <source>
        <dbReference type="ARBA" id="ARBA00022837"/>
    </source>
</evidence>
<organism evidence="4 5">
    <name type="scientific">Chrysochromulina tobinii</name>
    <dbReference type="NCBI Taxonomy" id="1460289"/>
    <lineage>
        <taxon>Eukaryota</taxon>
        <taxon>Haptista</taxon>
        <taxon>Haptophyta</taxon>
        <taxon>Prymnesiophyceae</taxon>
        <taxon>Prymnesiales</taxon>
        <taxon>Chrysochromulinaceae</taxon>
        <taxon>Chrysochromulina</taxon>
    </lineage>
</organism>
<dbReference type="InterPro" id="IPR002048">
    <property type="entry name" value="EF_hand_dom"/>
</dbReference>
<comment type="caution">
    <text evidence="4">The sequence shown here is derived from an EMBL/GenBank/DDBJ whole genome shotgun (WGS) entry which is preliminary data.</text>
</comment>
<evidence type="ECO:0000259" key="3">
    <source>
        <dbReference type="PROSITE" id="PS50222"/>
    </source>
</evidence>
<dbReference type="PROSITE" id="PS00018">
    <property type="entry name" value="EF_HAND_1"/>
    <property type="match status" value="1"/>
</dbReference>
<dbReference type="Pfam" id="PF13833">
    <property type="entry name" value="EF-hand_8"/>
    <property type="match status" value="1"/>
</dbReference>
<dbReference type="EMBL" id="JWZX01001414">
    <property type="protein sequence ID" value="KOO33820.1"/>
    <property type="molecule type" value="Genomic_DNA"/>
</dbReference>
<dbReference type="InterPro" id="IPR011992">
    <property type="entry name" value="EF-hand-dom_pair"/>
</dbReference>
<keyword evidence="2" id="KW-0812">Transmembrane</keyword>
<keyword evidence="2" id="KW-0472">Membrane</keyword>
<feature type="domain" description="EF-hand" evidence="3">
    <location>
        <begin position="16"/>
        <end position="51"/>
    </location>
</feature>
<sequence length="168" mass="18349">MRRSYGSPSQQRGIVASEAEVKAMMRFGDSDGDGQVSLAEFKQVARSRKSNSEGIFWKVAMTAKKRGLEKGSVAALSRLKEYDQAKGERLQRRGGSVLEPQAAHGDGMLHASASSSFSAAWKALTTPYPESLKDEAWRRERSEAQRNCAVGQGLLAGGVIIRLVIFKM</sequence>
<dbReference type="SMART" id="SM00054">
    <property type="entry name" value="EFh"/>
    <property type="match status" value="1"/>
</dbReference>
<dbReference type="InterPro" id="IPR018247">
    <property type="entry name" value="EF_Hand_1_Ca_BS"/>
</dbReference>
<feature type="transmembrane region" description="Helical" evidence="2">
    <location>
        <begin position="148"/>
        <end position="166"/>
    </location>
</feature>
<evidence type="ECO:0000313" key="4">
    <source>
        <dbReference type="EMBL" id="KOO33820.1"/>
    </source>
</evidence>
<dbReference type="AlphaFoldDB" id="A0A0M0K4S2"/>
<dbReference type="Proteomes" id="UP000037460">
    <property type="component" value="Unassembled WGS sequence"/>
</dbReference>
<dbReference type="OrthoDB" id="26525at2759"/>
<keyword evidence="5" id="KW-1185">Reference proteome</keyword>
<gene>
    <name evidence="4" type="ORF">Ctob_015288</name>
</gene>
<evidence type="ECO:0000256" key="2">
    <source>
        <dbReference type="SAM" id="Phobius"/>
    </source>
</evidence>
<keyword evidence="1" id="KW-0106">Calcium</keyword>
<accession>A0A0M0K4S2</accession>